<proteinExistence type="predicted"/>
<evidence type="ECO:0000313" key="3">
    <source>
        <dbReference type="Proteomes" id="UP001237152"/>
    </source>
</evidence>
<organism evidence="2 3">
    <name type="scientific">Pandoravirus celtis</name>
    <dbReference type="NCBI Taxonomy" id="2568002"/>
    <lineage>
        <taxon>Viruses</taxon>
        <taxon>Pandoravirus</taxon>
    </lineage>
</organism>
<dbReference type="Proteomes" id="UP001237152">
    <property type="component" value="Segment"/>
</dbReference>
<gene>
    <name evidence="2" type="ORF">pclt_cds_295</name>
</gene>
<feature type="region of interest" description="Disordered" evidence="1">
    <location>
        <begin position="1"/>
        <end position="43"/>
    </location>
</feature>
<dbReference type="EMBL" id="MK174290">
    <property type="protein sequence ID" value="QBZ80893.1"/>
    <property type="molecule type" value="Genomic_DNA"/>
</dbReference>
<reference evidence="2" key="1">
    <citation type="journal article" date="2019" name="Front. Microbiol.">
        <title>Pandoravirus Celtis Illustrates the Microevolution Processes at Work in the Giant Pandoraviridae Genomes.</title>
        <authorList>
            <person name="Legendre M."/>
            <person name="Alempic J.M."/>
            <person name="Philippe N."/>
            <person name="Lartigue A."/>
            <person name="Jeudy S."/>
            <person name="Poirot O."/>
            <person name="Ta N.T."/>
            <person name="Nin S."/>
            <person name="Coute Y."/>
            <person name="Abergel C."/>
            <person name="Claverie J.M."/>
        </authorList>
    </citation>
    <scope>NUCLEOTIDE SEQUENCE</scope>
</reference>
<evidence type="ECO:0000256" key="1">
    <source>
        <dbReference type="SAM" id="MobiDB-lite"/>
    </source>
</evidence>
<accession>A0A4D6EHR8</accession>
<sequence>MADRRRVSRYEPVTPPGSSPDTPILIDAPRPRVGTKRRRPPPFNAEQQILGEQTPGVGGAVTYSPMLPHGFAVRLSPGAVDAGTAARAAFSLACLRSTGPVCRNVVGPLAHTLGRYFAGGGRVTVVGRTGSTRDYRSVEALVATRRAAFASDDAHAAARRWLAACALAQVSPTRWHPRRFTPSDAVLDTVYAHLAEAAAPADLLRVAPIEMHAWLQRADDLRARLSWALLHATTVSPTATNGDDDGASLCTAGATKIMSRERVDAGRLALALDTLRREPGLPVAAPLALLSSTATKGTASRLGERAPNLCGCPSAHLCTAWGPERSVGAWQRSAMAAVALVAATPARALDDPPLGPATHVPSPVAGATATSVDDSDHTIPIIYTPTTTTPTTTARQYDACATTTTTTATTKRTDPVDPSCDERIPCNKRTKTVASRVVASGDPLLLRLDGTDGDRDCPPLGDTEAPTPPPCAGGEEEQEVGPDESFWQWLDEQFPCEPLPFLSSSSSSPSSPPLY</sequence>
<protein>
    <submittedName>
        <fullName evidence="2">Uncharacterized protein</fullName>
    </submittedName>
</protein>
<feature type="region of interest" description="Disordered" evidence="1">
    <location>
        <begin position="445"/>
        <end position="485"/>
    </location>
</feature>
<evidence type="ECO:0000313" key="2">
    <source>
        <dbReference type="EMBL" id="QBZ80893.1"/>
    </source>
</evidence>
<name>A0A4D6EHR8_9VIRU</name>